<evidence type="ECO:0008006" key="5">
    <source>
        <dbReference type="Google" id="ProtNLM"/>
    </source>
</evidence>
<dbReference type="InterPro" id="IPR008928">
    <property type="entry name" value="6-hairpin_glycosidase_sf"/>
</dbReference>
<protein>
    <recommendedName>
        <fullName evidence="5">Alpha-L-rhamnosidase six-hairpin glycosidase domain-containing protein</fullName>
    </recommendedName>
</protein>
<feature type="chain" id="PRO_5045965841" description="Alpha-L-rhamnosidase six-hairpin glycosidase domain-containing protein" evidence="2">
    <location>
        <begin position="27"/>
        <end position="936"/>
    </location>
</feature>
<dbReference type="Proteomes" id="UP001589818">
    <property type="component" value="Unassembled WGS sequence"/>
</dbReference>
<name>A0ABV6JE90_9BACL</name>
<keyword evidence="4" id="KW-1185">Reference proteome</keyword>
<feature type="signal peptide" evidence="2">
    <location>
        <begin position="1"/>
        <end position="26"/>
    </location>
</feature>
<proteinExistence type="predicted"/>
<sequence length="936" mass="104399">MKKTRGILSKITLVSVMLLYPNGSLASANATEAIIIPKPANDDPSSGFFTTSSPVITDHSNMFWSIYGIDEYPDEDIPGSRYGDNSAWTEWDSMKFSWTGYQDLRSHVKQYLDRSIKINGYNQMGEQPNGYIWSWATQERWPDGSYHYDQIPRLINAIYNVYTWTKDDSFLSKMLPKAEFVMDNYLLGHMEGDSGVLTIQDASNDGTTSSHPSNYWDQARYGYQDAWTNAAFYTALNNLADLERAHGNVVKQGEYQALADAFPDRYDSAFWNEEKNRYIGWRDVSGAAHDYGFTYINTEALTRGLGDANKAYQIYDWISSGAAQPTTGGAHVGSTDVYQLIVAPRTNTEDIPDHDNDGWSDPPTGPRPYGEGLPDGGAAMWTSYYDIMARLKYLDADNAFDRYNAMLSRVASDSKRLTFNPNQGRFYNDFGESLVEVGTNSPFPESGIALLPYINGFIGANADIDGLHLSPNFPIALLHAGVKQMNYAGHPITVQVNRGDVVSGSEAHDAAVIVSQNHAASQAFHPSESFDEIGLYVEPYQTDRAEIIIELEKQVHNGWRRVASEYMGDLTRADWVYMAVPKQENDSVYRIRVNSVTGSTAWYFQQTESSDGSATSRNQSLAGKFMYRVINGEQTAVHQQDQSNKTDKANHKLGQSFITDVPMSRVGIKVDTPSEGRYAYTVSLYKKENGKWYPKAVKNVRNLPGNQNTNQKVNPGPTEVVLSFSTQQPGEYKVELSNQEGAVGWLRDTQAAGVNGFEALSDNQTVPDQRWYKVYRGHYQIVIPELQVDTMIDAGETYSITDVVPIIEPAPITRIPEPLSQGSTLGQSFTSESRFNTIILNTPTWTNQDSGYTVTLKNGGPNGEVLYTTEIVNAIDGEDTINVGLQEPGVYYAEISNPYKSIGWWTVDDVSPGGNAFFNGFPILDLDREMKVKFVE</sequence>
<dbReference type="RefSeq" id="WP_204815389.1">
    <property type="nucleotide sequence ID" value="NZ_JANHOF010000001.1"/>
</dbReference>
<gene>
    <name evidence="3" type="ORF">ACFFJ8_23050</name>
</gene>
<feature type="region of interest" description="Disordered" evidence="1">
    <location>
        <begin position="347"/>
        <end position="372"/>
    </location>
</feature>
<evidence type="ECO:0000313" key="3">
    <source>
        <dbReference type="EMBL" id="MFC0394231.1"/>
    </source>
</evidence>
<dbReference type="Gene3D" id="1.50.10.10">
    <property type="match status" value="1"/>
</dbReference>
<reference evidence="3 4" key="1">
    <citation type="submission" date="2024-09" db="EMBL/GenBank/DDBJ databases">
        <authorList>
            <person name="Sun Q."/>
            <person name="Mori K."/>
        </authorList>
    </citation>
    <scope>NUCLEOTIDE SEQUENCE [LARGE SCALE GENOMIC DNA]</scope>
    <source>
        <strain evidence="3 4">CCM 4839</strain>
    </source>
</reference>
<evidence type="ECO:0000313" key="4">
    <source>
        <dbReference type="Proteomes" id="UP001589818"/>
    </source>
</evidence>
<feature type="compositionally biased region" description="Basic and acidic residues" evidence="1">
    <location>
        <begin position="347"/>
        <end position="357"/>
    </location>
</feature>
<dbReference type="EMBL" id="JBHLVF010000041">
    <property type="protein sequence ID" value="MFC0394231.1"/>
    <property type="molecule type" value="Genomic_DNA"/>
</dbReference>
<organism evidence="3 4">
    <name type="scientific">Paenibacillus mendelii</name>
    <dbReference type="NCBI Taxonomy" id="206163"/>
    <lineage>
        <taxon>Bacteria</taxon>
        <taxon>Bacillati</taxon>
        <taxon>Bacillota</taxon>
        <taxon>Bacilli</taxon>
        <taxon>Bacillales</taxon>
        <taxon>Paenibacillaceae</taxon>
        <taxon>Paenibacillus</taxon>
    </lineage>
</organism>
<dbReference type="InterPro" id="IPR012341">
    <property type="entry name" value="6hp_glycosidase-like_sf"/>
</dbReference>
<evidence type="ECO:0000256" key="1">
    <source>
        <dbReference type="SAM" id="MobiDB-lite"/>
    </source>
</evidence>
<evidence type="ECO:0000256" key="2">
    <source>
        <dbReference type="SAM" id="SignalP"/>
    </source>
</evidence>
<keyword evidence="2" id="KW-0732">Signal</keyword>
<accession>A0ABV6JE90</accession>
<dbReference type="SUPFAM" id="SSF48208">
    <property type="entry name" value="Six-hairpin glycosidases"/>
    <property type="match status" value="1"/>
</dbReference>
<comment type="caution">
    <text evidence="3">The sequence shown here is derived from an EMBL/GenBank/DDBJ whole genome shotgun (WGS) entry which is preliminary data.</text>
</comment>